<evidence type="ECO:0000313" key="4">
    <source>
        <dbReference type="Proteomes" id="UP000214603"/>
    </source>
</evidence>
<feature type="domain" description="YCII-related" evidence="2">
    <location>
        <begin position="1"/>
        <end position="88"/>
    </location>
</feature>
<name>A0A225M0D5_9BURK</name>
<dbReference type="InterPro" id="IPR005545">
    <property type="entry name" value="YCII"/>
</dbReference>
<organism evidence="3 4">
    <name type="scientific">Candidimonas nitroreducens</name>
    <dbReference type="NCBI Taxonomy" id="683354"/>
    <lineage>
        <taxon>Bacteria</taxon>
        <taxon>Pseudomonadati</taxon>
        <taxon>Pseudomonadota</taxon>
        <taxon>Betaproteobacteria</taxon>
        <taxon>Burkholderiales</taxon>
        <taxon>Alcaligenaceae</taxon>
        <taxon>Candidimonas</taxon>
    </lineage>
</organism>
<dbReference type="EMBL" id="NJIH01000016">
    <property type="protein sequence ID" value="OWT54182.1"/>
    <property type="molecule type" value="Genomic_DNA"/>
</dbReference>
<reference evidence="4" key="1">
    <citation type="submission" date="2017-06" db="EMBL/GenBank/DDBJ databases">
        <title>Herbaspirillum phytohormonus sp. nov., isolated from the root nodule of Robinia pseudoacacia in lead-zinc mine.</title>
        <authorList>
            <person name="Fan M."/>
            <person name="Lin Y."/>
        </authorList>
    </citation>
    <scope>NUCLEOTIDE SEQUENCE [LARGE SCALE GENOMIC DNA]</scope>
    <source>
        <strain evidence="4">SC-089</strain>
    </source>
</reference>
<sequence length="105" mass="11461">MLYIIYQEDRDEGAAEIRKQIKPAHLAYLASFESKLVLGGALLAEDGVKRTGSVLILNMGSLAEAEAFSRDEPFRKAGLFKSVKISHMRRGQWNPAAAPATAEGN</sequence>
<dbReference type="AlphaFoldDB" id="A0A225M0D5"/>
<evidence type="ECO:0000259" key="2">
    <source>
        <dbReference type="Pfam" id="PF03795"/>
    </source>
</evidence>
<protein>
    <recommendedName>
        <fullName evidence="2">YCII-related domain-containing protein</fullName>
    </recommendedName>
</protein>
<dbReference type="PANTHER" id="PTHR33606">
    <property type="entry name" value="PROTEIN YCII"/>
    <property type="match status" value="1"/>
</dbReference>
<dbReference type="Pfam" id="PF03795">
    <property type="entry name" value="YCII"/>
    <property type="match status" value="1"/>
</dbReference>
<dbReference type="Proteomes" id="UP000214603">
    <property type="component" value="Unassembled WGS sequence"/>
</dbReference>
<dbReference type="OrthoDB" id="9797014at2"/>
<evidence type="ECO:0000313" key="3">
    <source>
        <dbReference type="EMBL" id="OWT54182.1"/>
    </source>
</evidence>
<accession>A0A225M0D5</accession>
<dbReference type="RefSeq" id="WP_088605720.1">
    <property type="nucleotide sequence ID" value="NZ_NJIH01000016.1"/>
</dbReference>
<dbReference type="SUPFAM" id="SSF54909">
    <property type="entry name" value="Dimeric alpha+beta barrel"/>
    <property type="match status" value="1"/>
</dbReference>
<dbReference type="PANTHER" id="PTHR33606:SF3">
    <property type="entry name" value="PROTEIN YCII"/>
    <property type="match status" value="1"/>
</dbReference>
<proteinExistence type="inferred from homology"/>
<keyword evidence="4" id="KW-1185">Reference proteome</keyword>
<gene>
    <name evidence="3" type="ORF">CEY11_22715</name>
</gene>
<dbReference type="InterPro" id="IPR051807">
    <property type="entry name" value="Sec-metab_biosynth-assoc"/>
</dbReference>
<comment type="caution">
    <text evidence="3">The sequence shown here is derived from an EMBL/GenBank/DDBJ whole genome shotgun (WGS) entry which is preliminary data.</text>
</comment>
<dbReference type="Gene3D" id="3.30.70.1060">
    <property type="entry name" value="Dimeric alpha+beta barrel"/>
    <property type="match status" value="1"/>
</dbReference>
<comment type="similarity">
    <text evidence="1">Belongs to the YciI family.</text>
</comment>
<dbReference type="InterPro" id="IPR011008">
    <property type="entry name" value="Dimeric_a/b-barrel"/>
</dbReference>
<evidence type="ECO:0000256" key="1">
    <source>
        <dbReference type="ARBA" id="ARBA00007689"/>
    </source>
</evidence>